<evidence type="ECO:0000313" key="2">
    <source>
        <dbReference type="Proteomes" id="UP001600888"/>
    </source>
</evidence>
<keyword evidence="2" id="KW-1185">Reference proteome</keyword>
<accession>A0ABR4EQQ1</accession>
<name>A0ABR4EQQ1_9PEZI</name>
<protein>
    <recommendedName>
        <fullName evidence="3">BTB domain-containing protein</fullName>
    </recommendedName>
</protein>
<evidence type="ECO:0008006" key="3">
    <source>
        <dbReference type="Google" id="ProtNLM"/>
    </source>
</evidence>
<proteinExistence type="predicted"/>
<comment type="caution">
    <text evidence="1">The sequence shown here is derived from an EMBL/GenBank/DDBJ whole genome shotgun (WGS) entry which is preliminary data.</text>
</comment>
<organism evidence="1 2">
    <name type="scientific">Diaporthe vaccinii</name>
    <dbReference type="NCBI Taxonomy" id="105482"/>
    <lineage>
        <taxon>Eukaryota</taxon>
        <taxon>Fungi</taxon>
        <taxon>Dikarya</taxon>
        <taxon>Ascomycota</taxon>
        <taxon>Pezizomycotina</taxon>
        <taxon>Sordariomycetes</taxon>
        <taxon>Sordariomycetidae</taxon>
        <taxon>Diaporthales</taxon>
        <taxon>Diaporthaceae</taxon>
        <taxon>Diaporthe</taxon>
        <taxon>Diaporthe eres species complex</taxon>
    </lineage>
</organism>
<dbReference type="Proteomes" id="UP001600888">
    <property type="component" value="Unassembled WGS sequence"/>
</dbReference>
<reference evidence="1 2" key="1">
    <citation type="submission" date="2024-03" db="EMBL/GenBank/DDBJ databases">
        <title>A high-quality draft genome sequence of Diaporthe vaccinii, a causative agent of upright dieback and viscid rot disease in cranberry plants.</title>
        <authorList>
            <person name="Sarrasin M."/>
            <person name="Lang B.F."/>
            <person name="Burger G."/>
        </authorList>
    </citation>
    <scope>NUCLEOTIDE SEQUENCE [LARGE SCALE GENOMIC DNA]</scope>
    <source>
        <strain evidence="1 2">IS7</strain>
    </source>
</reference>
<sequence length="427" mass="48972">MATDELTFRISGLPDFWAQATREVVTANTTLLDAFEANASGEVVLHGWSPKVFDFMMKLLHYEDDEVDEFFDEFEAEVKDVWSIASFHEKYVRQAEVADDDTETREPGQLTVRMRQWFRRWWAENGEGFRGKDAEYLMKLVMPAFYIGDAQTFMSVTHDCFLHTNSKQASSMNAKMPEGPDKGGKNMIDTEHPLLGKLAAARANMIGKIEDALPYNERKDGLPRGDGGTSKQCEDPSWCPKLKSAAYYKALNATGCWPVREAMEDHSVHSLLTILAVTFDYINYDKLHNVPDRTAARAKMPATQSATEDKRCSVCINAAVKAAFDRKVKSLVRTLLDDKKTWINNKRWRQPVRVDDSFAGLCLDCLIKTKFGCQDVDYWNHARKFQYDHGCRVSHGQPTWYYSYLGRPEDMKQYRKEKRAQMQRGGR</sequence>
<gene>
    <name evidence="1" type="ORF">FJTKL_08606</name>
</gene>
<dbReference type="EMBL" id="JBAWTH010000034">
    <property type="protein sequence ID" value="KAL2284758.1"/>
    <property type="molecule type" value="Genomic_DNA"/>
</dbReference>
<evidence type="ECO:0000313" key="1">
    <source>
        <dbReference type="EMBL" id="KAL2284758.1"/>
    </source>
</evidence>